<gene>
    <name evidence="8" type="ORF">ATO3_26675</name>
</gene>
<dbReference type="Pfam" id="PF00355">
    <property type="entry name" value="Rieske"/>
    <property type="match status" value="1"/>
</dbReference>
<keyword evidence="1" id="KW-0001">2Fe-2S</keyword>
<dbReference type="Proteomes" id="UP000215377">
    <property type="component" value="Unassembled WGS sequence"/>
</dbReference>
<dbReference type="CDD" id="cd03467">
    <property type="entry name" value="Rieske"/>
    <property type="match status" value="1"/>
</dbReference>
<dbReference type="GO" id="GO:0051537">
    <property type="term" value="F:2 iron, 2 sulfur cluster binding"/>
    <property type="evidence" value="ECO:0007669"/>
    <property type="project" value="UniProtKB-KW"/>
</dbReference>
<evidence type="ECO:0000256" key="6">
    <source>
        <dbReference type="ARBA" id="ARBA00038001"/>
    </source>
</evidence>
<evidence type="ECO:0000256" key="2">
    <source>
        <dbReference type="ARBA" id="ARBA00022723"/>
    </source>
</evidence>
<reference evidence="8 9" key="1">
    <citation type="submission" date="2013-04" db="EMBL/GenBank/DDBJ databases">
        <title>Oceanicola sp. 22II1-22F33 Genome Sequencing.</title>
        <authorList>
            <person name="Lai Q."/>
            <person name="Li G."/>
            <person name="Shao Z."/>
        </authorList>
    </citation>
    <scope>NUCLEOTIDE SEQUENCE [LARGE SCALE GENOMIC DNA]</scope>
    <source>
        <strain evidence="8 9">22II1-22F33</strain>
    </source>
</reference>
<evidence type="ECO:0000256" key="1">
    <source>
        <dbReference type="ARBA" id="ARBA00022714"/>
    </source>
</evidence>
<accession>A0A225NBD2</accession>
<dbReference type="RefSeq" id="WP_088652867.1">
    <property type="nucleotide sequence ID" value="NZ_AQQR01000031.1"/>
</dbReference>
<dbReference type="InterPro" id="IPR036922">
    <property type="entry name" value="Rieske_2Fe-2S_sf"/>
</dbReference>
<dbReference type="SUPFAM" id="SSF50022">
    <property type="entry name" value="ISP domain"/>
    <property type="match status" value="1"/>
</dbReference>
<protein>
    <submittedName>
        <fullName evidence="8">Ferredoxin</fullName>
    </submittedName>
</protein>
<evidence type="ECO:0000256" key="4">
    <source>
        <dbReference type="ARBA" id="ARBA00023014"/>
    </source>
</evidence>
<evidence type="ECO:0000256" key="3">
    <source>
        <dbReference type="ARBA" id="ARBA00023004"/>
    </source>
</evidence>
<dbReference type="InterPro" id="IPR017941">
    <property type="entry name" value="Rieske_2Fe-2S"/>
</dbReference>
<comment type="similarity">
    <text evidence="6">Belongs to the bacterial ring-hydroxylating dioxygenase ferredoxin component family.</text>
</comment>
<dbReference type="GO" id="GO:0046872">
    <property type="term" value="F:metal ion binding"/>
    <property type="evidence" value="ECO:0007669"/>
    <property type="project" value="UniProtKB-KW"/>
</dbReference>
<feature type="domain" description="Rieske" evidence="7">
    <location>
        <begin position="4"/>
        <end position="119"/>
    </location>
</feature>
<organism evidence="8 9">
    <name type="scientific">Marinibacterium profundimaris</name>
    <dbReference type="NCBI Taxonomy" id="1679460"/>
    <lineage>
        <taxon>Bacteria</taxon>
        <taxon>Pseudomonadati</taxon>
        <taxon>Pseudomonadota</taxon>
        <taxon>Alphaproteobacteria</taxon>
        <taxon>Rhodobacterales</taxon>
        <taxon>Paracoccaceae</taxon>
        <taxon>Marinibacterium</taxon>
    </lineage>
</organism>
<dbReference type="Gene3D" id="2.102.10.10">
    <property type="entry name" value="Rieske [2Fe-2S] iron-sulphur domain"/>
    <property type="match status" value="1"/>
</dbReference>
<keyword evidence="3" id="KW-0408">Iron</keyword>
<keyword evidence="9" id="KW-1185">Reference proteome</keyword>
<evidence type="ECO:0000259" key="7">
    <source>
        <dbReference type="PROSITE" id="PS51296"/>
    </source>
</evidence>
<keyword evidence="2" id="KW-0479">Metal-binding</keyword>
<proteinExistence type="inferred from homology"/>
<dbReference type="OrthoDB" id="9794175at2"/>
<dbReference type="PANTHER" id="PTHR21496:SF0">
    <property type="entry name" value="RIESKE DOMAIN-CONTAINING PROTEIN"/>
    <property type="match status" value="1"/>
</dbReference>
<evidence type="ECO:0000256" key="5">
    <source>
        <dbReference type="ARBA" id="ARBA00034078"/>
    </source>
</evidence>
<keyword evidence="4" id="KW-0411">Iron-sulfur</keyword>
<dbReference type="PROSITE" id="PS51296">
    <property type="entry name" value="RIESKE"/>
    <property type="match status" value="1"/>
</dbReference>
<comment type="cofactor">
    <cofactor evidence="5">
        <name>[2Fe-2S] cluster</name>
        <dbReference type="ChEBI" id="CHEBI:190135"/>
    </cofactor>
</comment>
<evidence type="ECO:0000313" key="9">
    <source>
        <dbReference type="Proteomes" id="UP000215377"/>
    </source>
</evidence>
<dbReference type="EMBL" id="AQQR01000031">
    <property type="protein sequence ID" value="OWU67214.1"/>
    <property type="molecule type" value="Genomic_DNA"/>
</dbReference>
<dbReference type="AlphaFoldDB" id="A0A225NBD2"/>
<sequence length="121" mass="13785">MPEKLLCASSDLSDTTVKICEVDGVEIGIIRHNGDVVAYKNVCPHQGGPVCEGLRMPRVCVEFDDQQRALQQNFDESEMHFVCPWHGWEFKMETGEAVGDPKIRLKRYKVTERDGEVYVEI</sequence>
<comment type="caution">
    <text evidence="8">The sequence shown here is derived from an EMBL/GenBank/DDBJ whole genome shotgun (WGS) entry which is preliminary data.</text>
</comment>
<name>A0A225NBD2_9RHOB</name>
<dbReference type="PANTHER" id="PTHR21496">
    <property type="entry name" value="FERREDOXIN-RELATED"/>
    <property type="match status" value="1"/>
</dbReference>
<evidence type="ECO:0000313" key="8">
    <source>
        <dbReference type="EMBL" id="OWU67214.1"/>
    </source>
</evidence>